<evidence type="ECO:0000259" key="1">
    <source>
        <dbReference type="Pfam" id="PF13116"/>
    </source>
</evidence>
<organism evidence="2 4">
    <name type="scientific">Zhongshania aliphaticivorans</name>
    <dbReference type="NCBI Taxonomy" id="1470434"/>
    <lineage>
        <taxon>Bacteria</taxon>
        <taxon>Pseudomonadati</taxon>
        <taxon>Pseudomonadota</taxon>
        <taxon>Gammaproteobacteria</taxon>
        <taxon>Cellvibrionales</taxon>
        <taxon>Spongiibacteraceae</taxon>
        <taxon>Zhongshania</taxon>
    </lineage>
</organism>
<evidence type="ECO:0000313" key="2">
    <source>
        <dbReference type="EMBL" id="CAA0083303.1"/>
    </source>
</evidence>
<gene>
    <name evidence="2" type="ORF">IHBHHGIJ_00532</name>
    <name evidence="3" type="ORF">KFEGEMFD_00618</name>
</gene>
<accession>A0A5S9N102</accession>
<dbReference type="InterPro" id="IPR025263">
    <property type="entry name" value="YhdP_central"/>
</dbReference>
<dbReference type="NCBIfam" id="TIGR02099">
    <property type="entry name" value="YhdP family protein"/>
    <property type="match status" value="1"/>
</dbReference>
<reference evidence="4 5" key="1">
    <citation type="submission" date="2019-11" db="EMBL/GenBank/DDBJ databases">
        <authorList>
            <person name="Holert J."/>
        </authorList>
    </citation>
    <scope>NUCLEOTIDE SEQUENCE [LARGE SCALE GENOMIC DNA]</scope>
    <source>
        <strain evidence="3">BC3_2A</strain>
        <strain evidence="2">SB11_1A</strain>
    </source>
</reference>
<dbReference type="EMBL" id="CACSIM010000001">
    <property type="protein sequence ID" value="CAA0083470.1"/>
    <property type="molecule type" value="Genomic_DNA"/>
</dbReference>
<dbReference type="PANTHER" id="PTHR38690:SF1">
    <property type="entry name" value="PROTEASE"/>
    <property type="match status" value="1"/>
</dbReference>
<sequence>MLVRASRKLYALLWGAALVLLVVLALYASLGRQYIGLVDRYQQDIFHYIEGLTGVSMQASSVRGSWSGLSPVIEISDFNLGSEAAVHLDNARIEIDVLASILTGTPKVRQIQAGSLRIELEQTSEGQWQIPGIVTTDTRGGSPDMLIDLVLGVRRAALDLFVVKLGYSNGDVKHISSRDFSLRSDDKFRRIYAQLNTDSDGDIQMLLEAYGDPRNLEKFSGNAYMVIDGSRLSAIAPIFQQSAPLFDSEVSGELWMSWRRGQRVSMSGVLNAPELAVGVLWGADDALLRDVNMRFAGSHRDGFWRISFTEFDAKWRDRGIDLSGISVRHPEDTLWRFTLPQLEVGATNALLTESDILPEYSQGVLSDLAPEGLLKHIQFDLYTSGSRVESFALRAEAADLSVKPWQGAPGAQGLTGYLEIGPQQGLLMVDSQALSLSFPHLYDDAFKLEDVKAELRWDYDDQRLRLHSGLIKAINNDKRLSALLRLDLPLHKEVEPGPTMTLMVGAKGIDASQYNTYTPNILSDSLQEWLASSIQGGTVNTAGFIFHGSLLAKSEYSPSIQLALDLSDVELRFLQDWPAIKAQQAQLVIDNAEITAASRSATLNDMALNPLSVHVTPSAEGYSVLDVAAAATPNFKQIKSLLLDTPLHSYIGNTFDSWTGEGNANVDVGIHLPLANGYEPNIRVDSDIDFSVLGLPDYRLTLSAAKGHLHYETEEGLSSSNLNATVFEKPLTAMISQVGKQIDVDVATTVTASDIGQWLNTPVLQFFKGSTGIKMRVQAGGEKSGLTISSDLKGVEIALPQPFYKSPSLSQQLAIWLPFDGDGILGLALEDQLNLQLGLNDSGVYGANLYLGSSEENTAMLRPLIGQFNVAGSIEFASFSQWQNIADQYLSSLQPSGGASMVLAVNGLDIDEVYIFDHLLENVRLAVSENYDFWQVRVASQQLSGELAFPRNSSSTVATVILEKLALPSFDDQSTSSSADLDPMRLMDVNVDIDQLSVGGEAWGRVGFDLRIDERGAHFNALRGQLRGIDLAREAGASSLHWLKDEAGNQTSWLQGLFGVGDLGPVLEGFGYSKVMETKRGNYNVDIHWPGAPTQWKLLQSEGEFSFSFENGRFLKSSDAASGALRVFSIFNMANIVRRLKFDFRDVFSKGIYFDSMRGSLSLSEGIVELKEPLDIKGPSSGFQMTGTIDLNTDIPDLRLVATLPVGSNLPWVAALVGGLPAAAGAYVVTKVFEEQVNSFSSAVYDISGTVQQPELTFKNIFDVGSGDVSKAKEKTKDKSSEVPK</sequence>
<dbReference type="Pfam" id="PF13116">
    <property type="entry name" value="YhdP"/>
    <property type="match status" value="1"/>
</dbReference>
<protein>
    <recommendedName>
        <fullName evidence="1">YhdP central domain-containing protein</fullName>
    </recommendedName>
</protein>
<name>A0A5S9N102_9GAMM</name>
<proteinExistence type="predicted"/>
<dbReference type="EMBL" id="CACSIK010000001">
    <property type="protein sequence ID" value="CAA0083303.1"/>
    <property type="molecule type" value="Genomic_DNA"/>
</dbReference>
<dbReference type="Proteomes" id="UP000439591">
    <property type="component" value="Unassembled WGS sequence"/>
</dbReference>
<dbReference type="PANTHER" id="PTHR38690">
    <property type="entry name" value="PROTEASE-RELATED"/>
    <property type="match status" value="1"/>
</dbReference>
<evidence type="ECO:0000313" key="3">
    <source>
        <dbReference type="EMBL" id="CAA0083470.1"/>
    </source>
</evidence>
<evidence type="ECO:0000313" key="5">
    <source>
        <dbReference type="Proteomes" id="UP000439591"/>
    </source>
</evidence>
<dbReference type="RefSeq" id="WP_159267215.1">
    <property type="nucleotide sequence ID" value="NZ_CACSIK010000001.1"/>
</dbReference>
<feature type="domain" description="YhdP central" evidence="1">
    <location>
        <begin position="5"/>
        <end position="1255"/>
    </location>
</feature>
<dbReference type="Proteomes" id="UP000435877">
    <property type="component" value="Unassembled WGS sequence"/>
</dbReference>
<evidence type="ECO:0000313" key="4">
    <source>
        <dbReference type="Proteomes" id="UP000435877"/>
    </source>
</evidence>
<keyword evidence="4" id="KW-1185">Reference proteome</keyword>
<dbReference type="OrthoDB" id="9762238at2"/>
<dbReference type="InterPro" id="IPR011836">
    <property type="entry name" value="YhdP"/>
</dbReference>